<evidence type="ECO:0000313" key="2">
    <source>
        <dbReference type="Proteomes" id="UP000607653"/>
    </source>
</evidence>
<proteinExistence type="predicted"/>
<evidence type="ECO:0000313" key="1">
    <source>
        <dbReference type="EMBL" id="DAD47824.1"/>
    </source>
</evidence>
<reference evidence="1 2" key="1">
    <citation type="journal article" date="2020" name="Mol. Biol. Evol.">
        <title>Distinct Expression and Methylation Patterns for Genes with Different Fates following a Single Whole-Genome Duplication in Flowering Plants.</title>
        <authorList>
            <person name="Shi T."/>
            <person name="Rahmani R.S."/>
            <person name="Gugger P.F."/>
            <person name="Wang M."/>
            <person name="Li H."/>
            <person name="Zhang Y."/>
            <person name="Li Z."/>
            <person name="Wang Q."/>
            <person name="Van de Peer Y."/>
            <person name="Marchal K."/>
            <person name="Chen J."/>
        </authorList>
    </citation>
    <scope>NUCLEOTIDE SEQUENCE [LARGE SCALE GENOMIC DNA]</scope>
    <source>
        <tissue evidence="1">Leaf</tissue>
    </source>
</reference>
<dbReference type="AlphaFoldDB" id="A0A822ZPB9"/>
<name>A0A822ZPB9_NELNU</name>
<gene>
    <name evidence="1" type="ORF">HUJ06_017760</name>
</gene>
<sequence length="120" mass="12782">MPKTLALMAVQRHAAASRSARSLMRLQHGRYGGVPTLTLTNLSTLAHTPSFKASLGQVPLAAGMGDVGVGLIGCGFEGLEQEPQADAKAKKTRLIERKRAIDAELLESISQTLANNTNTW</sequence>
<keyword evidence="2" id="KW-1185">Reference proteome</keyword>
<accession>A0A822ZPB9</accession>
<dbReference type="EMBL" id="DUZY01000008">
    <property type="protein sequence ID" value="DAD47824.1"/>
    <property type="molecule type" value="Genomic_DNA"/>
</dbReference>
<organism evidence="1 2">
    <name type="scientific">Nelumbo nucifera</name>
    <name type="common">Sacred lotus</name>
    <dbReference type="NCBI Taxonomy" id="4432"/>
    <lineage>
        <taxon>Eukaryota</taxon>
        <taxon>Viridiplantae</taxon>
        <taxon>Streptophyta</taxon>
        <taxon>Embryophyta</taxon>
        <taxon>Tracheophyta</taxon>
        <taxon>Spermatophyta</taxon>
        <taxon>Magnoliopsida</taxon>
        <taxon>Proteales</taxon>
        <taxon>Nelumbonaceae</taxon>
        <taxon>Nelumbo</taxon>
    </lineage>
</organism>
<protein>
    <submittedName>
        <fullName evidence="1">Uncharacterized protein</fullName>
    </submittedName>
</protein>
<comment type="caution">
    <text evidence="1">The sequence shown here is derived from an EMBL/GenBank/DDBJ whole genome shotgun (WGS) entry which is preliminary data.</text>
</comment>
<dbReference type="Proteomes" id="UP000607653">
    <property type="component" value="Unassembled WGS sequence"/>
</dbReference>